<organism evidence="1 2">
    <name type="scientific">Bizionia saleffrena</name>
    <dbReference type="NCBI Taxonomy" id="291189"/>
    <lineage>
        <taxon>Bacteria</taxon>
        <taxon>Pseudomonadati</taxon>
        <taxon>Bacteroidota</taxon>
        <taxon>Flavobacteriia</taxon>
        <taxon>Flavobacteriales</taxon>
        <taxon>Flavobacteriaceae</taxon>
        <taxon>Bizionia</taxon>
    </lineage>
</organism>
<evidence type="ECO:0000313" key="1">
    <source>
        <dbReference type="EMBL" id="TYB76663.1"/>
    </source>
</evidence>
<evidence type="ECO:0000313" key="2">
    <source>
        <dbReference type="Proteomes" id="UP000323324"/>
    </source>
</evidence>
<keyword evidence="2" id="KW-1185">Reference proteome</keyword>
<name>A0A8H2QJU4_9FLAO</name>
<protein>
    <submittedName>
        <fullName evidence="1">T9SS type B sorting domain-containing protein</fullName>
    </submittedName>
</protein>
<dbReference type="RefSeq" id="WP_148368905.1">
    <property type="nucleotide sequence ID" value="NZ_VSKM01000004.1"/>
</dbReference>
<dbReference type="Pfam" id="PF13585">
    <property type="entry name" value="CHU_C"/>
    <property type="match status" value="1"/>
</dbReference>
<gene>
    <name evidence="1" type="ORF">ES676_04780</name>
</gene>
<dbReference type="EMBL" id="VSKM01000004">
    <property type="protein sequence ID" value="TYB76663.1"/>
    <property type="molecule type" value="Genomic_DNA"/>
</dbReference>
<comment type="caution">
    <text evidence="1">The sequence shown here is derived from an EMBL/GenBank/DDBJ whole genome shotgun (WGS) entry which is preliminary data.</text>
</comment>
<proteinExistence type="predicted"/>
<reference evidence="1 2" key="1">
    <citation type="submission" date="2019-08" db="EMBL/GenBank/DDBJ databases">
        <title>Genomes of Antarctic Bizionia species.</title>
        <authorList>
            <person name="Bowman J.P."/>
        </authorList>
    </citation>
    <scope>NUCLEOTIDE SEQUENCE [LARGE SCALE GENOMIC DNA]</scope>
    <source>
        <strain evidence="1 2">HFD</strain>
    </source>
</reference>
<dbReference type="InterPro" id="IPR025667">
    <property type="entry name" value="SprB_repeat"/>
</dbReference>
<sequence length="4620" mass="485403">MESPTISKLTIAVLLFFIGFASYAQNYEPFAPRFNEDLKGDIILIGNNILGPDNNAFNDDDEYNHNVDMRYIDIDGDNTTFSSSSADLDIPNPNCYGIIYAGLYWGAVNPGNEPITDVKLKGPTGAYNDIQGTIIYNANGTSVDGGNSFSYACYADVTDIVTTLGTDLGTYTVANVSSGEGETSTFNPYNGTGQSAGWSLFVVYEDPTLPGKSITSFDGFSSINVSGNASLDIPINGFRTVPAPAPVRANFAFATLEGDKAITGDRLLLNGVSLSATDRPVNNFFNSSVTQLNALPVNNRVPNSTNTLGFDTGVMEIPNPSNGVIANDATSATISLETSGDTYFQYFFAFAVEIIEPTIVLTKIVEDDAGNDIGGQTVGLSTPLNYVIGFQNIGNDNATNFQIRDILPINIVFNYPTDLVLPPGVTVVSYNPVTRELILNIEDYLVEENDPVYEIRIEVETVESCQQLADACSNIINNQAYATYNGFFNPTFQISDDPSLNSNTGCLLTPQATNFLANLDDCVFTQNEVLCGSSLEMTAANGYDTYSWSTSATGSPVIGTDQTVTVTETGTYYVFNTAIAPCQSIVQEFVVTLYGGDVENPIIPYADEVVTCPNDGKLLPNIFLCGANDTRNIQTNISGASTMIWEQLDESSCTAVSNTDCANEDDACVWNEVATGPNFLANASGQFRLTINYSGGCFVQFYFNVYQNLLDPTVISNDIICTTPGSITVNNVPTGYEYSLDDITYQNSNVFTVNTAGTYTVYIKQIDVTTNPCVFTVPDIQIRERDFTVSSTITQPLCYGDLGSIQLAANDVEPQYSYALYENGTLVNSVGPILENTYSFDNLNPGTYTATVETEDGCTYSEDITIIEPPLLTVTAAITSPLTCNNGEITVYPEGGTPPYFYFVNSATDFQTVPEILVISAGVFDITVVDSNNCSATTTITVDELPEPEYTISQTDILCYNDNTGTIQINVTEANGYTLEFSIDNGATYNTNSLFSNLTAGNYDVLIKYSLGGSECFTTAQIITINQPDEALTATAGISELAGCGPSGEGTIRITNPQGGTPFPAPNFYEYSFDNQATWTTSNDAYVTPGTYTVYVRDANGCVFAMQDIILDQEPPAPTIALGDTIFNCDGSGNATVTVTNNGGSSYSYDYLLDGVPNPNTTDPQTFINVPSGSHTISVEYTLLTVSTFSNLLYETFGYGEDTTSPGINPTYYCFERQVTATQCGNSPAINDGEYSVTSNIENPFGSWINPLDHTPATTPPTPDGRFMVVNIGASIPASEILYQKQIIDIIPNQPIQVEFAAMNLLQTGNNQFDPNLRVALVDGSGTEISFYNTGDIPKTENWVEYPTTPITLDPGANTSLTFILRSNVQQVSGNDVAIDDLKVYQLPAACATIVDFPFVVPSGNAFTADVTGTSMVSCAGASDGTFTIAAQNFDPTLGFQYSTDNGTTWFTQMTSPYTITGLSDGNYDIQIRYDDTADTCLFTFTETISAPDPLAVTTTNTEVTCLDGATITASTTGGTPAYSYQLIDTVAPFTVTDFQGNDTLTNVAPGTYTVEATDSLGCTASTTVTLDAPDIPEAIISVTSDFCYDTTDATTLEVSASSGQPPYQFSSNGGAFQTSNIFDNLTPGTYTIIVRDAYGCEVTLPAQIIEPQLTLTTVLTEDLDCTATPDAEITGTISGGYAPYTYAISINSGAYTTLGTTGTPFTYTTGTSGTYQFQVTDAQGCTAESGITTISPLSNPTATATSVDPLCFNGAAGEVQLFGSGGLGGYTFSFDGGAFTTPSLYTNLSANTSYTYQVQDSNACLSPIYTITLNNPSEIEAIASVPNNTMCSATTLITVAATGGTGSYTYSFEGGAYSNTNTYTVTNTATTQTITYSVKDTNGCIDTETIVISPYNPPTGMTFADSNAITCNDATTDVTITPTGGVGPFEFVITAPAAATTNVSGVSTGVFTGLTPGNYIFEITDTNGCTTSASHTIAPAINIAVSGTSSDEVCFGDANGEAIFTITDVSSSGNFTYTITPSSGTAAQTGNIVNVTNLGAGTYTINVQDITTGCIDSASVVINAATEIVFSASATNVNCNNTISTISFPTLSGGAPAYTYAYVASGSPAPALGTYSNGTTVDTAVLGLTIDIYVKDANDCVVMTPITITSDPTPNVTLNIDNQCSVGGNYTITASASLGVAPYTYSIDGTNFQSSATFTVAPGTYTVTVRDANGCIANSNTVTVYPQLTLSPNLDKEITCSLPQDAQITLTANGGNTPAYTFEYSTDGGTTYSPMASNVFNTSTPGSYTFQVTDANGCQAVTTTAIDLTTPIDPDITVTQTAFINCNGEETAAISITPDTTLGQAPFVFEVINTTTGTNYGTQTSGLAAGDYTITVTDAKGCTEIETITISEPIPIVVNYHAVPITCTTGGVSQGSVIVDSVTGGTAPYNYFVTGTNGYAESELNTAGTTSVNFDVVDFGLYQINVVDTNGCSVLIQDVLVASPPDDLDITIDATADCATGGEATISIGTTLGSPGPFYFAIYDGTIPATAPTPPAGGWQTETTPGSNSTVFTGLTPGVLYTFIVYDTVTSCYYFESAVDPIPTNATVTASAVTSNNITCTGSADGNVSFTLNNPEGIAIDVTYEIFNSLSLATTSIVGNGTIPAGGTLSVTNLGPLDFGNYYVLISETSGPNAGCSIVTVPFNITESAIDLSLTASVSSNENCNDLGVITAVASDGTAPYQYQILLDTDAAPIATSTGWASANTFTVAANGYTIYAIDAYGCIRDFDISLIRDAEPTIDPLVAPCFVGTPINGTITGIVSVGTPLYSTNGTTYSSDPNFTIYTAGTYTLYIQDGNGCVATTPYIVNDELQLNAALIKALDCTVSPDAEITLTATGGDTTSYAYEVSTDGGTTYTPMATNVYTATTSGTYTFSVIDAAGCQAIATYTLDPIPTIVFTTIETDVTCNGGSDGTITVNVTAGVGPFQYQLDGGALQNSNVFTGLSQGTTYVITVMDTQSCTLASAPITINEPTVLTASHTVSANTTCDIETIITVTGQNGTPTGSGTGYYYNFNGFGFTTNNMYTVNNNGTVQIITYTVRDANGCIVSGSVTVDPLDSPTDLDFSATAITCLINDGTVTLTATNGIAPLSFEILSPASATTNTTGASNGMFTGLTPDDYTFQVTDANGCNYQELYNLIDVENITVAGQLISDVTCNPGANGEVLFTISDFTGTYSYSINGAPPITGQTNPTVTVSGLTGASTQTIDVTDETTGCTVTTSIDVSQPATLGLTLDTNINATCTMGAQVSVTASGGITPYSYSFVVSGDPAGTYSSSNSAILDPAISTTWDVYVQDGNTCVISTPLTITIATDPIPSGITISGLSQCPSPLNDYTFTVDVASGIAPYEYSIGNGFQTSPTFTVNAPGTYNVIVRDANGCTNTAPFTFDILPAIQFSAVITTAPSCDDDDGEITVAGSGGSGNYTYSITPNPSSITLSGDVFFGVPSGTYTVTMTDATTLCTQEIALTLDPATPVNFTLDADNVTCNGGSDGIIVVDLPTSNDNPIYTYEITAPIIVAPQTSNVFTDLVAGTYTVQVNSGKDCVATETIAISEPDAILISAPTVSQYLCATGNTLNYATITVTGVTGGSGTYTTYEFIESGTVVQSGSNTTYTESDASGGTYTVNVYDDQGCLGTTTAAITINPYIELDAVTVTVDTAISCTNLEDITVTASTTGGTPPNLEYIVEDVEGSITGGVYSQTNTTGVFTGLNIGNYSITVTNLDTGCSIENVHYVNDPNTFDLILDTVIDVTCYNDNDGSVSITFIDQVITGTNPDQSGPFNYTIEDSSGATAATGTTSNAGPITITGLTGDTYTVNATLISNPFCTVTKNFTITRPNEELTLMASEASSVTCDNNSGSIDANANGGWGNLEYELVLAGTVVEAYSLNSFFSELSAGTYTVNVRDSEGCIATTDVILDVPTPISATFTPNTTMLSCFGDQNASITITGAAGGQGSNYTYVLNTLFPTVSGSGPQTTNMFGNLGAGIYSVTITDGYNCAFTSVDITIAQPTPIQASLVKETTQSCLVESTLTLSASGGNGPYIYSETDTFTTVIGSFATNTTFSVPEGTYQYYVQDANGCIANVSNEITIDPLPELVINLQSLNPTINCAGDNNGSIIATAQGGLGNYIYTLEDTAGNTITATQDSPGIFTELVAGTYVVTVVSDDCVITSNQITITEPSAPLTAEFEITDITCSGSNNGILEITATGGTGIIKYAISPQLNQFFDTNVFENLAPGDYEVVVQDALGCYLTFDFTITDPLPVILSIVPNSIFAAVCDGDADGEFSIDIDGGSLPYSVSLDDYNGPYITGNATQTIFDFTDLNGGDHIVYIRDAVGCESEWNITFPESVIINPTLEIEYLCENNTLTNSVTVIIDESITDSSQIDYSLDGGAYQSSNVFTNVPSGTNHYIDVRHTNGCIQNTDFFVIESYQPLSLSLSEGNQPGEFIATTTGGTGDYEYTVNNQSYGAVDVFVVTETGTYYVTVTDSAGCQAEAVIDIDIVGPCMSNYFTPNSDGIADTWAPGCTEDFPNLTFDIFDRYGRKVATYRVGEYWDGRYNGKELPTGDYWYVVKTNSDLLDKDYVGHFTLYR</sequence>
<dbReference type="Pfam" id="PF13573">
    <property type="entry name" value="SprB"/>
    <property type="match status" value="8"/>
</dbReference>
<accession>A0A8H2QJU4</accession>
<dbReference type="NCBIfam" id="TIGR04131">
    <property type="entry name" value="Bac_Flav_CTERM"/>
    <property type="match status" value="1"/>
</dbReference>
<dbReference type="InterPro" id="IPR026341">
    <property type="entry name" value="T9SS_type_B"/>
</dbReference>
<dbReference type="Proteomes" id="UP000323324">
    <property type="component" value="Unassembled WGS sequence"/>
</dbReference>
<dbReference type="Gene3D" id="2.60.40.740">
    <property type="match status" value="1"/>
</dbReference>